<evidence type="ECO:0000256" key="1">
    <source>
        <dbReference type="ARBA" id="ARBA00004651"/>
    </source>
</evidence>
<dbReference type="GO" id="GO:0005886">
    <property type="term" value="C:plasma membrane"/>
    <property type="evidence" value="ECO:0007669"/>
    <property type="project" value="UniProtKB-SubCell"/>
</dbReference>
<keyword evidence="7 19" id="KW-0812">Transmembrane</keyword>
<dbReference type="GO" id="GO:0005524">
    <property type="term" value="F:ATP binding"/>
    <property type="evidence" value="ECO:0007669"/>
    <property type="project" value="UniProtKB-UniRule"/>
</dbReference>
<evidence type="ECO:0000256" key="17">
    <source>
        <dbReference type="ARBA" id="ARBA00023136"/>
    </source>
</evidence>
<comment type="caution">
    <text evidence="21">The sequence shown here is derived from an EMBL/GenBank/DDBJ whole genome shotgun (WGS) entry which is preliminary data.</text>
</comment>
<dbReference type="GO" id="GO:0043682">
    <property type="term" value="F:P-type divalent copper transporter activity"/>
    <property type="evidence" value="ECO:0007669"/>
    <property type="project" value="TreeGrafter"/>
</dbReference>
<comment type="catalytic activity">
    <reaction evidence="18">
        <text>Cu(+)(in) + ATP + H2O = Cu(+)(out) + ADP + phosphate + H(+)</text>
        <dbReference type="Rhea" id="RHEA:25792"/>
        <dbReference type="ChEBI" id="CHEBI:15377"/>
        <dbReference type="ChEBI" id="CHEBI:15378"/>
        <dbReference type="ChEBI" id="CHEBI:30616"/>
        <dbReference type="ChEBI" id="CHEBI:43474"/>
        <dbReference type="ChEBI" id="CHEBI:49552"/>
        <dbReference type="ChEBI" id="CHEBI:456216"/>
        <dbReference type="EC" id="7.2.2.8"/>
    </reaction>
</comment>
<protein>
    <recommendedName>
        <fullName evidence="3">P-type Cu(+) transporter</fullName>
        <ecNumber evidence="3">7.2.2.8</ecNumber>
    </recommendedName>
</protein>
<keyword evidence="22" id="KW-1185">Reference proteome</keyword>
<keyword evidence="14 19" id="KW-1133">Transmembrane helix</keyword>
<evidence type="ECO:0000256" key="12">
    <source>
        <dbReference type="ARBA" id="ARBA00022842"/>
    </source>
</evidence>
<evidence type="ECO:0000256" key="3">
    <source>
        <dbReference type="ARBA" id="ARBA00012517"/>
    </source>
</evidence>
<feature type="transmembrane region" description="Helical" evidence="19">
    <location>
        <begin position="682"/>
        <end position="701"/>
    </location>
</feature>
<keyword evidence="8 19" id="KW-0479">Metal-binding</keyword>
<evidence type="ECO:0000256" key="16">
    <source>
        <dbReference type="ARBA" id="ARBA00023065"/>
    </source>
</evidence>
<dbReference type="GO" id="GO:0016887">
    <property type="term" value="F:ATP hydrolysis activity"/>
    <property type="evidence" value="ECO:0007669"/>
    <property type="project" value="InterPro"/>
</dbReference>
<dbReference type="FunFam" id="3.30.70.100:FF:000005">
    <property type="entry name" value="Copper-exporting P-type ATPase A"/>
    <property type="match status" value="1"/>
</dbReference>
<dbReference type="Gene3D" id="2.70.150.10">
    <property type="entry name" value="Calcium-transporting ATPase, cytoplasmic transduction domain A"/>
    <property type="match status" value="1"/>
</dbReference>
<evidence type="ECO:0000256" key="7">
    <source>
        <dbReference type="ARBA" id="ARBA00022692"/>
    </source>
</evidence>
<evidence type="ECO:0000256" key="19">
    <source>
        <dbReference type="RuleBase" id="RU362081"/>
    </source>
</evidence>
<dbReference type="InterPro" id="IPR023299">
    <property type="entry name" value="ATPase_P-typ_cyto_dom_N"/>
</dbReference>
<accession>A0A841T6R8</accession>
<keyword evidence="15" id="KW-0186">Copper</keyword>
<dbReference type="PROSITE" id="PS00154">
    <property type="entry name" value="ATPASE_E1_E2"/>
    <property type="match status" value="1"/>
</dbReference>
<dbReference type="CDD" id="cd00371">
    <property type="entry name" value="HMA"/>
    <property type="match status" value="1"/>
</dbReference>
<dbReference type="RefSeq" id="WP_185123600.1">
    <property type="nucleotide sequence ID" value="NZ_JACJVQ010000032.1"/>
</dbReference>
<dbReference type="Gene3D" id="3.40.1110.10">
    <property type="entry name" value="Calcium-transporting ATPase, cytoplasmic domain N"/>
    <property type="match status" value="1"/>
</dbReference>
<dbReference type="InterPro" id="IPR001757">
    <property type="entry name" value="P_typ_ATPase"/>
</dbReference>
<evidence type="ECO:0000256" key="9">
    <source>
        <dbReference type="ARBA" id="ARBA00022741"/>
    </source>
</evidence>
<keyword evidence="16" id="KW-0406">Ion transport</keyword>
<keyword evidence="9 19" id="KW-0547">Nucleotide-binding</keyword>
<dbReference type="InterPro" id="IPR018303">
    <property type="entry name" value="ATPase_P-typ_P_site"/>
</dbReference>
<dbReference type="SUPFAM" id="SSF81665">
    <property type="entry name" value="Calcium ATPase, transmembrane domain M"/>
    <property type="match status" value="1"/>
</dbReference>
<dbReference type="GO" id="GO:0005507">
    <property type="term" value="F:copper ion binding"/>
    <property type="evidence" value="ECO:0007669"/>
    <property type="project" value="TreeGrafter"/>
</dbReference>
<evidence type="ECO:0000313" key="22">
    <source>
        <dbReference type="Proteomes" id="UP000535838"/>
    </source>
</evidence>
<dbReference type="InterPro" id="IPR036163">
    <property type="entry name" value="HMA_dom_sf"/>
</dbReference>
<dbReference type="Pfam" id="PF00702">
    <property type="entry name" value="Hydrolase"/>
    <property type="match status" value="1"/>
</dbReference>
<dbReference type="NCBIfam" id="TIGR01494">
    <property type="entry name" value="ATPase_P-type"/>
    <property type="match status" value="1"/>
</dbReference>
<keyword evidence="5 19" id="KW-1003">Cell membrane</keyword>
<keyword evidence="6" id="KW-0597">Phosphoprotein</keyword>
<dbReference type="PRINTS" id="PR00942">
    <property type="entry name" value="CUATPASEI"/>
</dbReference>
<proteinExistence type="inferred from homology"/>
<evidence type="ECO:0000256" key="2">
    <source>
        <dbReference type="ARBA" id="ARBA00006024"/>
    </source>
</evidence>
<feature type="transmembrane region" description="Helical" evidence="19">
    <location>
        <begin position="89"/>
        <end position="108"/>
    </location>
</feature>
<dbReference type="AlphaFoldDB" id="A0A841T6R8"/>
<evidence type="ECO:0000256" key="13">
    <source>
        <dbReference type="ARBA" id="ARBA00022967"/>
    </source>
</evidence>
<dbReference type="GO" id="GO:0140581">
    <property type="term" value="F:P-type monovalent copper transporter activity"/>
    <property type="evidence" value="ECO:0007669"/>
    <property type="project" value="UniProtKB-EC"/>
</dbReference>
<evidence type="ECO:0000256" key="11">
    <source>
        <dbReference type="ARBA" id="ARBA00022840"/>
    </source>
</evidence>
<dbReference type="PANTHER" id="PTHR43520">
    <property type="entry name" value="ATP7, ISOFORM B"/>
    <property type="match status" value="1"/>
</dbReference>
<dbReference type="SUPFAM" id="SSF56784">
    <property type="entry name" value="HAD-like"/>
    <property type="match status" value="1"/>
</dbReference>
<evidence type="ECO:0000313" key="21">
    <source>
        <dbReference type="EMBL" id="MBB6638405.1"/>
    </source>
</evidence>
<keyword evidence="10" id="KW-0187">Copper transport</keyword>
<sequence length="737" mass="78905">MRNLQVQITGMTCSACSARIEKSLNKLEGVKTASVSLATSQASVQWEGATASEELVVERIRKLGYGAEILRGDGRNPAELETRAYRNRFIASALLSIPLFAAMAGHFLEPYGIHTPELFQVPLIQMILASVLLLYAGFPFYLGAYHALKQGMPNMDVLIAMSTAVAYFYSHYQAFKPGIGRMDAHVLHGHPPLYFDSIAMILVSVTLGKWLESIAKGNAARSLTSLRERRAQVVRVVRGSGRSTIPIGELAPGERFEVLSSEWVPLDGVILEGTAEADESLLTGEESVAVKRAGERVYAGTRLVSGRLQVQSDDRGSESRLSRMIAFVENAQHSKPKIERKVDRVAAFFVPSIIALSMLTFAGWWFRASPTEAVDPAMAVLLVACPCALGLATPISMLIGSSLALRSGIVVKEASKLEALSQANVFVFDKTGTLTIGKPAVSDIEASLLPPMTLLRLAAALEQASDHPLAQAVVREARARRLLLAPAKEVSEYPGRGITGIVEGKRVVLGRAAWLSEQGIAMPLSTSAGSDGSPHSVLHFAMDGKWRGTIRFRDQVRDDAGAAIAELARYGEIWMASGDRGEAAAKIAAKLGILNVRAELLPEQKLELLLELQKTGGRVVMIGDGANDSAALAAADVGISMAGGNEAALQAGDVVISAGKLSRVSEGYRIARRTMRNVKQNLTLALLYNAVMIPLAVFGLLDPRVACIGMASSSLMVVGNSLRLARRTTPAFRGNGS</sequence>
<dbReference type="NCBIfam" id="TIGR01525">
    <property type="entry name" value="ATPase-IB_hvy"/>
    <property type="match status" value="1"/>
</dbReference>
<dbReference type="Gene3D" id="3.30.70.100">
    <property type="match status" value="1"/>
</dbReference>
<dbReference type="PRINTS" id="PR00119">
    <property type="entry name" value="CATATPASE"/>
</dbReference>
<evidence type="ECO:0000256" key="18">
    <source>
        <dbReference type="ARBA" id="ARBA00049289"/>
    </source>
</evidence>
<feature type="domain" description="HMA" evidence="20">
    <location>
        <begin position="2"/>
        <end position="68"/>
    </location>
</feature>
<dbReference type="EC" id="7.2.2.8" evidence="3"/>
<keyword evidence="12" id="KW-0460">Magnesium</keyword>
<dbReference type="NCBIfam" id="TIGR01511">
    <property type="entry name" value="ATPase-IB1_Cu"/>
    <property type="match status" value="1"/>
</dbReference>
<keyword evidence="4" id="KW-0813">Transport</keyword>
<name>A0A841T6R8_9BACL</name>
<feature type="transmembrane region" description="Helical" evidence="19">
    <location>
        <begin position="123"/>
        <end position="143"/>
    </location>
</feature>
<dbReference type="Pfam" id="PF00403">
    <property type="entry name" value="HMA"/>
    <property type="match status" value="1"/>
</dbReference>
<keyword evidence="17 19" id="KW-0472">Membrane</keyword>
<keyword evidence="13" id="KW-1278">Translocase</keyword>
<dbReference type="InterPro" id="IPR008250">
    <property type="entry name" value="ATPase_P-typ_transduc_dom_A_sf"/>
</dbReference>
<dbReference type="Gene3D" id="3.40.50.1000">
    <property type="entry name" value="HAD superfamily/HAD-like"/>
    <property type="match status" value="1"/>
</dbReference>
<feature type="transmembrane region" description="Helical" evidence="19">
    <location>
        <begin position="192"/>
        <end position="211"/>
    </location>
</feature>
<feature type="transmembrane region" description="Helical" evidence="19">
    <location>
        <begin position="345"/>
        <end position="366"/>
    </location>
</feature>
<dbReference type="InterPro" id="IPR027256">
    <property type="entry name" value="P-typ_ATPase_IB"/>
</dbReference>
<comment type="subcellular location">
    <subcellularLocation>
        <location evidence="1">Cell membrane</location>
        <topology evidence="1">Multi-pass membrane protein</topology>
    </subcellularLocation>
</comment>
<evidence type="ECO:0000256" key="15">
    <source>
        <dbReference type="ARBA" id="ARBA00023008"/>
    </source>
</evidence>
<dbReference type="SUPFAM" id="SSF81653">
    <property type="entry name" value="Calcium ATPase, transduction domain A"/>
    <property type="match status" value="1"/>
</dbReference>
<dbReference type="GO" id="GO:0055070">
    <property type="term" value="P:copper ion homeostasis"/>
    <property type="evidence" value="ECO:0007669"/>
    <property type="project" value="TreeGrafter"/>
</dbReference>
<dbReference type="SUPFAM" id="SSF55008">
    <property type="entry name" value="HMA, heavy metal-associated domain"/>
    <property type="match status" value="1"/>
</dbReference>
<dbReference type="EMBL" id="JACJVQ010000032">
    <property type="protein sequence ID" value="MBB6638405.1"/>
    <property type="molecule type" value="Genomic_DNA"/>
</dbReference>
<evidence type="ECO:0000256" key="6">
    <source>
        <dbReference type="ARBA" id="ARBA00022553"/>
    </source>
</evidence>
<organism evidence="21 22">
    <name type="scientific">Cohnella thailandensis</name>
    <dbReference type="NCBI Taxonomy" id="557557"/>
    <lineage>
        <taxon>Bacteria</taxon>
        <taxon>Bacillati</taxon>
        <taxon>Bacillota</taxon>
        <taxon>Bacilli</taxon>
        <taxon>Bacillales</taxon>
        <taxon>Paenibacillaceae</taxon>
        <taxon>Cohnella</taxon>
    </lineage>
</organism>
<dbReference type="Pfam" id="PF00122">
    <property type="entry name" value="E1-E2_ATPase"/>
    <property type="match status" value="1"/>
</dbReference>
<evidence type="ECO:0000256" key="4">
    <source>
        <dbReference type="ARBA" id="ARBA00022448"/>
    </source>
</evidence>
<dbReference type="InterPro" id="IPR036412">
    <property type="entry name" value="HAD-like_sf"/>
</dbReference>
<dbReference type="PANTHER" id="PTHR43520:SF5">
    <property type="entry name" value="CATION-TRANSPORTING P-TYPE ATPASE-RELATED"/>
    <property type="match status" value="1"/>
</dbReference>
<evidence type="ECO:0000256" key="8">
    <source>
        <dbReference type="ARBA" id="ARBA00022723"/>
    </source>
</evidence>
<dbReference type="Proteomes" id="UP000535838">
    <property type="component" value="Unassembled WGS sequence"/>
</dbReference>
<dbReference type="InterPro" id="IPR023298">
    <property type="entry name" value="ATPase_P-typ_TM_dom_sf"/>
</dbReference>
<evidence type="ECO:0000259" key="20">
    <source>
        <dbReference type="PROSITE" id="PS50846"/>
    </source>
</evidence>
<comment type="similarity">
    <text evidence="2 19">Belongs to the cation transport ATPase (P-type) (TC 3.A.3) family. Type IB subfamily.</text>
</comment>
<keyword evidence="11 19" id="KW-0067">ATP-binding</keyword>
<evidence type="ECO:0000256" key="10">
    <source>
        <dbReference type="ARBA" id="ARBA00022796"/>
    </source>
</evidence>
<evidence type="ECO:0000256" key="5">
    <source>
        <dbReference type="ARBA" id="ARBA00022475"/>
    </source>
</evidence>
<feature type="transmembrane region" description="Helical" evidence="19">
    <location>
        <begin position="378"/>
        <end position="399"/>
    </location>
</feature>
<dbReference type="PROSITE" id="PS01229">
    <property type="entry name" value="COF_2"/>
    <property type="match status" value="1"/>
</dbReference>
<feature type="transmembrane region" description="Helical" evidence="19">
    <location>
        <begin position="155"/>
        <end position="172"/>
    </location>
</feature>
<feature type="transmembrane region" description="Helical" evidence="19">
    <location>
        <begin position="707"/>
        <end position="725"/>
    </location>
</feature>
<reference evidence="21 22" key="1">
    <citation type="submission" date="2020-08" db="EMBL/GenBank/DDBJ databases">
        <title>Cohnella phylogeny.</title>
        <authorList>
            <person name="Dunlap C."/>
        </authorList>
    </citation>
    <scope>NUCLEOTIDE SEQUENCE [LARGE SCALE GENOMIC DNA]</scope>
    <source>
        <strain evidence="21 22">DSM 25241</strain>
    </source>
</reference>
<gene>
    <name evidence="21" type="ORF">H7B67_30095</name>
</gene>
<dbReference type="PRINTS" id="PR00943">
    <property type="entry name" value="CUATPASE"/>
</dbReference>
<dbReference type="InterPro" id="IPR017969">
    <property type="entry name" value="Heavy-metal-associated_CS"/>
</dbReference>
<dbReference type="InterPro" id="IPR023214">
    <property type="entry name" value="HAD_sf"/>
</dbReference>
<dbReference type="PROSITE" id="PS50846">
    <property type="entry name" value="HMA_2"/>
    <property type="match status" value="1"/>
</dbReference>
<dbReference type="InterPro" id="IPR006121">
    <property type="entry name" value="HMA_dom"/>
</dbReference>
<dbReference type="InterPro" id="IPR059000">
    <property type="entry name" value="ATPase_P-type_domA"/>
</dbReference>
<dbReference type="PROSITE" id="PS01047">
    <property type="entry name" value="HMA_1"/>
    <property type="match status" value="1"/>
</dbReference>
<evidence type="ECO:0000256" key="14">
    <source>
        <dbReference type="ARBA" id="ARBA00022989"/>
    </source>
</evidence>